<dbReference type="InterPro" id="IPR001100">
    <property type="entry name" value="Pyr_nuc-diS_OxRdtase"/>
</dbReference>
<dbReference type="SUPFAM" id="SSF55424">
    <property type="entry name" value="FAD/NAD-linked reductases, dimerisation (C-terminal) domain"/>
    <property type="match status" value="1"/>
</dbReference>
<feature type="active site" description="Proton acceptor" evidence="13">
    <location>
        <position position="458"/>
    </location>
</feature>
<keyword evidence="14" id="KW-0547">Nucleotide-binding</keyword>
<dbReference type="EC" id="1.8.1.4" evidence="3 16"/>
<feature type="domain" description="FAD/NAD(P)-binding" evidence="18">
    <location>
        <begin position="5"/>
        <end position="340"/>
    </location>
</feature>
<dbReference type="InterPro" id="IPR036188">
    <property type="entry name" value="FAD/NAD-bd_sf"/>
</dbReference>
<proteinExistence type="inferred from homology"/>
<evidence type="ECO:0000256" key="15">
    <source>
        <dbReference type="PIRSR" id="PIRSR000350-4"/>
    </source>
</evidence>
<organism evidence="19 20">
    <name type="scientific">Rhodobium orientis</name>
    <dbReference type="NCBI Taxonomy" id="34017"/>
    <lineage>
        <taxon>Bacteria</taxon>
        <taxon>Pseudomonadati</taxon>
        <taxon>Pseudomonadota</taxon>
        <taxon>Alphaproteobacteria</taxon>
        <taxon>Hyphomicrobiales</taxon>
        <taxon>Rhodobiaceae</taxon>
        <taxon>Rhodobium</taxon>
    </lineage>
</organism>
<comment type="cofactor">
    <cofactor evidence="14 16">
        <name>FAD</name>
        <dbReference type="ChEBI" id="CHEBI:57692"/>
    </cofactor>
    <text evidence="14 16">Binds 1 FAD per subunit.</text>
</comment>
<sequence>MSRDYDVIVVGAGPGGYVAAIRAAQLGLKTAVVEREHLGGICLNWGCIPTKALLRSADLLDQMREAKAFGITAGEAKPDIAAIVKRSRAVSAQLNGGIGMLLKKNKVDVIWGEARFKDAHTLEVAAPTKKPAEPAHPAPKGIKGQGTYSAEHIIVATGARPRALPGLEPDGNKVLTYFEAMVPKDVPKSLLVMGSGAIGVEFGSFYRSLGADVTIVELLPQILPHEDEEVAAFARKRFEKRGIRVLTGTRATKLDKSGAGVTVTLEGADGKTETVTVDKVISAIGVAPNTENLSLETIGVTTDRGGIVTDGLCRTNVAGVYAIGDVAGAPMLAHKAEHEGILCVEAIAGMDAHALDKTRIPGCTYCHPQIASVGLTEKAAKDAGHKIRIGRFPFIGNGKAVALGDTEGFVKTVFDDETGELLGAHMVGPEVTELIQGFATAISHETTEEHLMHTVYPHPTLSEAMHESVLSAYGRAIHI</sequence>
<feature type="disulfide bond" description="Redox-active" evidence="15">
    <location>
        <begin position="42"/>
        <end position="47"/>
    </location>
</feature>
<keyword evidence="9 14" id="KW-0520">NAD</keyword>
<feature type="binding site" evidence="14">
    <location>
        <position position="217"/>
    </location>
    <ligand>
        <name>NAD(+)</name>
        <dbReference type="ChEBI" id="CHEBI:57540"/>
    </ligand>
</feature>
<dbReference type="Proteomes" id="UP000249299">
    <property type="component" value="Unassembled WGS sequence"/>
</dbReference>
<dbReference type="FunFam" id="3.30.390.30:FF:000001">
    <property type="entry name" value="Dihydrolipoyl dehydrogenase"/>
    <property type="match status" value="1"/>
</dbReference>
<dbReference type="Gene3D" id="3.50.50.60">
    <property type="entry name" value="FAD/NAD(P)-binding domain"/>
    <property type="match status" value="2"/>
</dbReference>
<keyword evidence="11 16" id="KW-0676">Redox-active center</keyword>
<evidence type="ECO:0000256" key="2">
    <source>
        <dbReference type="ARBA" id="ARBA00007532"/>
    </source>
</evidence>
<dbReference type="Pfam" id="PF02852">
    <property type="entry name" value="Pyr_redox_dim"/>
    <property type="match status" value="1"/>
</dbReference>
<feature type="binding site" evidence="14">
    <location>
        <begin position="194"/>
        <end position="201"/>
    </location>
    <ligand>
        <name>NAD(+)</name>
        <dbReference type="ChEBI" id="CHEBI:57540"/>
    </ligand>
</feature>
<keyword evidence="10" id="KW-1015">Disulfide bond</keyword>
<evidence type="ECO:0000259" key="17">
    <source>
        <dbReference type="Pfam" id="PF02852"/>
    </source>
</evidence>
<keyword evidence="20" id="KW-1185">Reference proteome</keyword>
<dbReference type="Pfam" id="PF07992">
    <property type="entry name" value="Pyr_redox_2"/>
    <property type="match status" value="1"/>
</dbReference>
<dbReference type="OrthoDB" id="9776382at2"/>
<dbReference type="InterPro" id="IPR004099">
    <property type="entry name" value="Pyr_nucl-diS_OxRdtase_dimer"/>
</dbReference>
<accession>A0A327JW99</accession>
<keyword evidence="5" id="KW-0963">Cytoplasm</keyword>
<dbReference type="PRINTS" id="PR00411">
    <property type="entry name" value="PNDRDTASEI"/>
</dbReference>
<dbReference type="InterPro" id="IPR006258">
    <property type="entry name" value="Lipoamide_DH"/>
</dbReference>
<dbReference type="InterPro" id="IPR023753">
    <property type="entry name" value="FAD/NAD-binding_dom"/>
</dbReference>
<dbReference type="EMBL" id="NPEV01000002">
    <property type="protein sequence ID" value="RAI29753.1"/>
    <property type="molecule type" value="Genomic_DNA"/>
</dbReference>
<dbReference type="InterPro" id="IPR012999">
    <property type="entry name" value="Pyr_OxRdtase_I_AS"/>
</dbReference>
<evidence type="ECO:0000256" key="5">
    <source>
        <dbReference type="ARBA" id="ARBA00022490"/>
    </source>
</evidence>
<evidence type="ECO:0000256" key="12">
    <source>
        <dbReference type="ARBA" id="ARBA00049187"/>
    </source>
</evidence>
<comment type="subcellular location">
    <subcellularLocation>
        <location evidence="1">Cytoplasm</location>
    </subcellularLocation>
</comment>
<dbReference type="InterPro" id="IPR016156">
    <property type="entry name" value="FAD/NAD-linked_Rdtase_dimer_sf"/>
</dbReference>
<dbReference type="RefSeq" id="WP_111432542.1">
    <property type="nucleotide sequence ID" value="NZ_JACIGG010000006.1"/>
</dbReference>
<feature type="binding site" evidence="14">
    <location>
        <begin position="331"/>
        <end position="334"/>
    </location>
    <ligand>
        <name>FAD</name>
        <dbReference type="ChEBI" id="CHEBI:57692"/>
    </ligand>
</feature>
<evidence type="ECO:0000256" key="11">
    <source>
        <dbReference type="ARBA" id="ARBA00023284"/>
    </source>
</evidence>
<evidence type="ECO:0000256" key="9">
    <source>
        <dbReference type="ARBA" id="ARBA00023027"/>
    </source>
</evidence>
<evidence type="ECO:0000256" key="4">
    <source>
        <dbReference type="ARBA" id="ARBA00016961"/>
    </source>
</evidence>
<dbReference type="PANTHER" id="PTHR22912:SF217">
    <property type="entry name" value="DIHYDROLIPOYL DEHYDROGENASE"/>
    <property type="match status" value="1"/>
</dbReference>
<comment type="catalytic activity">
    <reaction evidence="12 16">
        <text>N(6)-[(R)-dihydrolipoyl]-L-lysyl-[protein] + NAD(+) = N(6)-[(R)-lipoyl]-L-lysyl-[protein] + NADH + H(+)</text>
        <dbReference type="Rhea" id="RHEA:15045"/>
        <dbReference type="Rhea" id="RHEA-COMP:10474"/>
        <dbReference type="Rhea" id="RHEA-COMP:10475"/>
        <dbReference type="ChEBI" id="CHEBI:15378"/>
        <dbReference type="ChEBI" id="CHEBI:57540"/>
        <dbReference type="ChEBI" id="CHEBI:57945"/>
        <dbReference type="ChEBI" id="CHEBI:83099"/>
        <dbReference type="ChEBI" id="CHEBI:83100"/>
        <dbReference type="EC" id="1.8.1.4"/>
    </reaction>
</comment>
<evidence type="ECO:0000256" key="10">
    <source>
        <dbReference type="ARBA" id="ARBA00023157"/>
    </source>
</evidence>
<dbReference type="GO" id="GO:0006103">
    <property type="term" value="P:2-oxoglutarate metabolic process"/>
    <property type="evidence" value="ECO:0007669"/>
    <property type="project" value="TreeGrafter"/>
</dbReference>
<evidence type="ECO:0000313" key="19">
    <source>
        <dbReference type="EMBL" id="RAI29753.1"/>
    </source>
</evidence>
<comment type="caution">
    <text evidence="19">The sequence shown here is derived from an EMBL/GenBank/DDBJ whole genome shotgun (WGS) entry which is preliminary data.</text>
</comment>
<evidence type="ECO:0000256" key="14">
    <source>
        <dbReference type="PIRSR" id="PIRSR000350-3"/>
    </source>
</evidence>
<evidence type="ECO:0000259" key="18">
    <source>
        <dbReference type="Pfam" id="PF07992"/>
    </source>
</evidence>
<gene>
    <name evidence="19" type="primary">lpdA</name>
    <name evidence="19" type="ORF">CH339_01670</name>
</gene>
<dbReference type="GO" id="GO:0050660">
    <property type="term" value="F:flavin adenine dinucleotide binding"/>
    <property type="evidence" value="ECO:0007669"/>
    <property type="project" value="InterPro"/>
</dbReference>
<comment type="similarity">
    <text evidence="2 16">Belongs to the class-I pyridine nucleotide-disulfide oxidoreductase family.</text>
</comment>
<dbReference type="InterPro" id="IPR050151">
    <property type="entry name" value="Class-I_Pyr_Nuc-Dis_Oxidored"/>
</dbReference>
<evidence type="ECO:0000256" key="6">
    <source>
        <dbReference type="ARBA" id="ARBA00022630"/>
    </source>
</evidence>
<dbReference type="NCBIfam" id="TIGR01350">
    <property type="entry name" value="lipoamide_DH"/>
    <property type="match status" value="1"/>
</dbReference>
<evidence type="ECO:0000256" key="8">
    <source>
        <dbReference type="ARBA" id="ARBA00023002"/>
    </source>
</evidence>
<keyword evidence="6 16" id="KW-0285">Flavoprotein</keyword>
<dbReference type="SUPFAM" id="SSF51905">
    <property type="entry name" value="FAD/NAD(P)-binding domain"/>
    <property type="match status" value="1"/>
</dbReference>
<dbReference type="PROSITE" id="PS00076">
    <property type="entry name" value="PYRIDINE_REDOX_1"/>
    <property type="match status" value="1"/>
</dbReference>
<evidence type="ECO:0000313" key="20">
    <source>
        <dbReference type="Proteomes" id="UP000249299"/>
    </source>
</evidence>
<dbReference type="GO" id="GO:0005737">
    <property type="term" value="C:cytoplasm"/>
    <property type="evidence" value="ECO:0007669"/>
    <property type="project" value="UniProtKB-SubCell"/>
</dbReference>
<feature type="binding site" evidence="14">
    <location>
        <position position="325"/>
    </location>
    <ligand>
        <name>FAD</name>
        <dbReference type="ChEBI" id="CHEBI:57692"/>
    </ligand>
</feature>
<keyword evidence="7 14" id="KW-0274">FAD</keyword>
<evidence type="ECO:0000256" key="7">
    <source>
        <dbReference type="ARBA" id="ARBA00022827"/>
    </source>
</evidence>
<evidence type="ECO:0000256" key="16">
    <source>
        <dbReference type="RuleBase" id="RU003692"/>
    </source>
</evidence>
<feature type="binding site" evidence="14">
    <location>
        <position position="51"/>
    </location>
    <ligand>
        <name>FAD</name>
        <dbReference type="ChEBI" id="CHEBI:57692"/>
    </ligand>
</feature>
<keyword evidence="8 16" id="KW-0560">Oxidoreductase</keyword>
<dbReference type="PRINTS" id="PR00368">
    <property type="entry name" value="FADPNR"/>
</dbReference>
<reference evidence="19 20" key="1">
    <citation type="submission" date="2017-07" db="EMBL/GenBank/DDBJ databases">
        <title>Draft Genome Sequences of Select Purple Nonsulfur Bacteria.</title>
        <authorList>
            <person name="Lasarre B."/>
            <person name="Mckinlay J.B."/>
        </authorList>
    </citation>
    <scope>NUCLEOTIDE SEQUENCE [LARGE SCALE GENOMIC DNA]</scope>
    <source>
        <strain evidence="19 20">DSM 11290</strain>
    </source>
</reference>
<dbReference type="GO" id="GO:0004148">
    <property type="term" value="F:dihydrolipoyl dehydrogenase (NADH) activity"/>
    <property type="evidence" value="ECO:0007669"/>
    <property type="project" value="UniProtKB-EC"/>
</dbReference>
<protein>
    <recommendedName>
        <fullName evidence="4 16">Dihydrolipoyl dehydrogenase</fullName>
        <ecNumber evidence="3 16">1.8.1.4</ecNumber>
    </recommendedName>
</protein>
<name>A0A327JW99_9HYPH</name>
<comment type="miscellaneous">
    <text evidence="16">The active site is a redox-active disulfide bond.</text>
</comment>
<dbReference type="PIRSF" id="PIRSF000350">
    <property type="entry name" value="Mercury_reductase_MerA"/>
    <property type="match status" value="1"/>
</dbReference>
<feature type="binding site" evidence="14">
    <location>
        <position position="285"/>
    </location>
    <ligand>
        <name>NAD(+)</name>
        <dbReference type="ChEBI" id="CHEBI:57540"/>
    </ligand>
</feature>
<evidence type="ECO:0000256" key="1">
    <source>
        <dbReference type="ARBA" id="ARBA00004496"/>
    </source>
</evidence>
<dbReference type="Gene3D" id="3.30.390.30">
    <property type="match status" value="1"/>
</dbReference>
<evidence type="ECO:0000256" key="3">
    <source>
        <dbReference type="ARBA" id="ARBA00012608"/>
    </source>
</evidence>
<evidence type="ECO:0000256" key="13">
    <source>
        <dbReference type="PIRSR" id="PIRSR000350-2"/>
    </source>
</evidence>
<feature type="domain" description="Pyridine nucleotide-disulphide oxidoreductase dimerisation" evidence="17">
    <location>
        <begin position="360"/>
        <end position="468"/>
    </location>
</feature>
<dbReference type="PANTHER" id="PTHR22912">
    <property type="entry name" value="DISULFIDE OXIDOREDUCTASE"/>
    <property type="match status" value="1"/>
</dbReference>
<dbReference type="AlphaFoldDB" id="A0A327JW99"/>